<feature type="chain" id="PRO_5047312364" description="DUF4292 domain-containing protein" evidence="1">
    <location>
        <begin position="22"/>
        <end position="257"/>
    </location>
</feature>
<dbReference type="RefSeq" id="WP_334315713.1">
    <property type="nucleotide sequence ID" value="NZ_CP065938.1"/>
</dbReference>
<evidence type="ECO:0008006" key="4">
    <source>
        <dbReference type="Google" id="ProtNLM"/>
    </source>
</evidence>
<dbReference type="Proteomes" id="UP001058120">
    <property type="component" value="Chromosome"/>
</dbReference>
<dbReference type="EMBL" id="CP065938">
    <property type="protein sequence ID" value="UWX06112.1"/>
    <property type="molecule type" value="Genomic_DNA"/>
</dbReference>
<keyword evidence="1" id="KW-0732">Signal</keyword>
<sequence length="257" mass="29709">MKFWLKFLFLIWICVQMSACAASSVSLPNMEEQEGRWKKFIQRSIEEKPYALQGSFRFGDSKNTNRVNYIFWSNGAVPLRLDVMAGVGASIAKILESKERILMYFVQDKQAILMDNFDEINPLVSLGMPVPFSFYEMSLLLRGGFNQVLQDIHLDSVKSKKAKTDYKKYTYYFSSLKMDGLVQLNKDGLPVHCEINNEWAFDIVYDDTAKLPSRVVISSLLDDYRAILLVKERSYPKEYTEEDLRFPLPDGTEILNN</sequence>
<accession>A0ABY5Y324</accession>
<gene>
    <name evidence="2" type="ORF">JBF11_02005</name>
</gene>
<evidence type="ECO:0000256" key="1">
    <source>
        <dbReference type="SAM" id="SignalP"/>
    </source>
</evidence>
<evidence type="ECO:0000313" key="3">
    <source>
        <dbReference type="Proteomes" id="UP001058120"/>
    </source>
</evidence>
<name>A0ABY5Y324_9BACT</name>
<reference evidence="2" key="1">
    <citation type="submission" date="2020-12" db="EMBL/GenBank/DDBJ databases">
        <title>Taurinivorans muris gen. nov., sp. nov., fundamental and realized metabolic niche of a ubiquitous sulfidogenic bacterium in the murine intestine.</title>
        <authorList>
            <person name="Ye H."/>
            <person name="Hanson B.T."/>
            <person name="Loy A."/>
        </authorList>
    </citation>
    <scope>NUCLEOTIDE SEQUENCE</scope>
    <source>
        <strain evidence="2">LT0009</strain>
    </source>
</reference>
<evidence type="ECO:0000313" key="2">
    <source>
        <dbReference type="EMBL" id="UWX06112.1"/>
    </source>
</evidence>
<protein>
    <recommendedName>
        <fullName evidence="4">DUF4292 domain-containing protein</fullName>
    </recommendedName>
</protein>
<organism evidence="2 3">
    <name type="scientific">Taurinivorans muris</name>
    <dbReference type="NCBI Taxonomy" id="2787751"/>
    <lineage>
        <taxon>Bacteria</taxon>
        <taxon>Pseudomonadati</taxon>
        <taxon>Thermodesulfobacteriota</taxon>
        <taxon>Desulfovibrionia</taxon>
        <taxon>Desulfovibrionales</taxon>
        <taxon>Desulfovibrionaceae</taxon>
        <taxon>Taurinivorans</taxon>
    </lineage>
</organism>
<proteinExistence type="predicted"/>
<keyword evidence="3" id="KW-1185">Reference proteome</keyword>
<feature type="signal peptide" evidence="1">
    <location>
        <begin position="1"/>
        <end position="21"/>
    </location>
</feature>